<dbReference type="GO" id="GO:0046933">
    <property type="term" value="F:proton-transporting ATP synthase activity, rotational mechanism"/>
    <property type="evidence" value="ECO:0007669"/>
    <property type="project" value="UniProtKB-UniRule"/>
</dbReference>
<keyword evidence="7" id="KW-0139">CF(1)</keyword>
<dbReference type="Proteomes" id="UP000886124">
    <property type="component" value="Unassembled WGS sequence"/>
</dbReference>
<proteinExistence type="inferred from homology"/>
<dbReference type="InterPro" id="IPR026015">
    <property type="entry name" value="ATP_synth_OSCP/delta_N_sf"/>
</dbReference>
<dbReference type="Gene3D" id="1.10.520.20">
    <property type="entry name" value="N-terminal domain of the delta subunit of the F1F0-ATP synthase"/>
    <property type="match status" value="1"/>
</dbReference>
<dbReference type="NCBIfam" id="NF004403">
    <property type="entry name" value="PRK05758.2-4"/>
    <property type="match status" value="1"/>
</dbReference>
<dbReference type="AlphaFoldDB" id="A0A7V5PMR6"/>
<protein>
    <recommendedName>
        <fullName evidence="7">ATP synthase subunit delta</fullName>
    </recommendedName>
    <alternativeName>
        <fullName evidence="7">ATP synthase F(1) sector subunit delta</fullName>
    </alternativeName>
    <alternativeName>
        <fullName evidence="7">F-type ATPase subunit delta</fullName>
        <shortName evidence="7">F-ATPase subunit delta</shortName>
    </alternativeName>
</protein>
<dbReference type="PANTHER" id="PTHR11910">
    <property type="entry name" value="ATP SYNTHASE DELTA CHAIN"/>
    <property type="match status" value="1"/>
</dbReference>
<keyword evidence="2 7" id="KW-0813">Transport</keyword>
<dbReference type="EMBL" id="DROD01000143">
    <property type="protein sequence ID" value="HHJ51941.1"/>
    <property type="molecule type" value="Genomic_DNA"/>
</dbReference>
<dbReference type="GO" id="GO:0045259">
    <property type="term" value="C:proton-transporting ATP synthase complex"/>
    <property type="evidence" value="ECO:0007669"/>
    <property type="project" value="UniProtKB-KW"/>
</dbReference>
<dbReference type="NCBIfam" id="TIGR01145">
    <property type="entry name" value="ATP_synt_delta"/>
    <property type="match status" value="1"/>
</dbReference>
<evidence type="ECO:0000256" key="4">
    <source>
        <dbReference type="ARBA" id="ARBA00023065"/>
    </source>
</evidence>
<comment type="similarity">
    <text evidence="7">Belongs to the ATPase delta chain family.</text>
</comment>
<evidence type="ECO:0000256" key="7">
    <source>
        <dbReference type="HAMAP-Rule" id="MF_01416"/>
    </source>
</evidence>
<evidence type="ECO:0000256" key="2">
    <source>
        <dbReference type="ARBA" id="ARBA00022448"/>
    </source>
</evidence>
<dbReference type="Pfam" id="PF00213">
    <property type="entry name" value="OSCP"/>
    <property type="match status" value="1"/>
</dbReference>
<evidence type="ECO:0000256" key="5">
    <source>
        <dbReference type="ARBA" id="ARBA00023136"/>
    </source>
</evidence>
<reference evidence="8" key="1">
    <citation type="journal article" date="2020" name="mSystems">
        <title>Genome- and Community-Level Interaction Insights into Carbon Utilization and Element Cycling Functions of Hydrothermarchaeota in Hydrothermal Sediment.</title>
        <authorList>
            <person name="Zhou Z."/>
            <person name="Liu Y."/>
            <person name="Xu W."/>
            <person name="Pan J."/>
            <person name="Luo Z.H."/>
            <person name="Li M."/>
        </authorList>
    </citation>
    <scope>NUCLEOTIDE SEQUENCE [LARGE SCALE GENOMIC DNA]</scope>
    <source>
        <strain evidence="8">HyVt-527</strain>
    </source>
</reference>
<organism evidence="8">
    <name type="scientific">Caldithrix abyssi</name>
    <dbReference type="NCBI Taxonomy" id="187145"/>
    <lineage>
        <taxon>Bacteria</taxon>
        <taxon>Pseudomonadati</taxon>
        <taxon>Calditrichota</taxon>
        <taxon>Calditrichia</taxon>
        <taxon>Calditrichales</taxon>
        <taxon>Calditrichaceae</taxon>
        <taxon>Caldithrix</taxon>
    </lineage>
</organism>
<dbReference type="NCBIfam" id="NF004402">
    <property type="entry name" value="PRK05758.2-2"/>
    <property type="match status" value="1"/>
</dbReference>
<comment type="function">
    <text evidence="7">F(1)F(0) ATP synthase produces ATP from ADP in the presence of a proton or sodium gradient. F-type ATPases consist of two structural domains, F(1) containing the extramembraneous catalytic core and F(0) containing the membrane proton channel, linked together by a central stalk and a peripheral stalk. During catalysis, ATP synthesis in the catalytic domain of F(1) is coupled via a rotary mechanism of the central stalk subunits to proton translocation.</text>
</comment>
<comment type="subcellular location">
    <subcellularLocation>
        <location evidence="7">Cell membrane</location>
        <topology evidence="7">Peripheral membrane protein</topology>
    </subcellularLocation>
    <subcellularLocation>
        <location evidence="1">Membrane</location>
    </subcellularLocation>
</comment>
<dbReference type="HAMAP" id="MF_01416">
    <property type="entry name" value="ATP_synth_delta_bact"/>
    <property type="match status" value="1"/>
</dbReference>
<keyword evidence="3 7" id="KW-0375">Hydrogen ion transport</keyword>
<evidence type="ECO:0000256" key="6">
    <source>
        <dbReference type="ARBA" id="ARBA00023310"/>
    </source>
</evidence>
<keyword evidence="4 7" id="KW-0406">Ion transport</keyword>
<dbReference type="GO" id="GO:0005886">
    <property type="term" value="C:plasma membrane"/>
    <property type="evidence" value="ECO:0007669"/>
    <property type="project" value="UniProtKB-SubCell"/>
</dbReference>
<keyword evidence="6 7" id="KW-0066">ATP synthesis</keyword>
<evidence type="ECO:0000313" key="8">
    <source>
        <dbReference type="EMBL" id="HHJ51941.1"/>
    </source>
</evidence>
<name>A0A7V5PMR6_CALAY</name>
<gene>
    <name evidence="7 8" type="primary">atpH</name>
    <name evidence="8" type="ORF">ENJ89_01990</name>
</gene>
<dbReference type="PRINTS" id="PR00125">
    <property type="entry name" value="ATPASEDELTA"/>
</dbReference>
<evidence type="ECO:0000256" key="3">
    <source>
        <dbReference type="ARBA" id="ARBA00022781"/>
    </source>
</evidence>
<keyword evidence="5 7" id="KW-0472">Membrane</keyword>
<accession>A0A7V5PMR6</accession>
<comment type="function">
    <text evidence="7">This protein is part of the stalk that links CF(0) to CF(1). It either transmits conformational changes from CF(0) to CF(1) or is implicated in proton conduction.</text>
</comment>
<dbReference type="InterPro" id="IPR000711">
    <property type="entry name" value="ATPase_OSCP/dsu"/>
</dbReference>
<dbReference type="SUPFAM" id="SSF47928">
    <property type="entry name" value="N-terminal domain of the delta subunit of the F1F0-ATP synthase"/>
    <property type="match status" value="1"/>
</dbReference>
<keyword evidence="7" id="KW-1003">Cell membrane</keyword>
<sequence length="177" mass="20608">MSRVAKRYAKALFELAQEQKLLSQVQADLQHIRTVIEQSPEFVNLLKNPLITENEKAQLMRPLFEGKVSRLTLNFLELLSQKRRTEFLDEVIESFEQMVLEAENKVEGEVVSAVKLTSQQLTAIKQRIEELTGKTLLLQERIDRQILGGFIVRVKDMVIDNSIRYQLEKLRERLATR</sequence>
<comment type="caution">
    <text evidence="8">The sequence shown here is derived from an EMBL/GenBank/DDBJ whole genome shotgun (WGS) entry which is preliminary data.</text>
</comment>
<evidence type="ECO:0000256" key="1">
    <source>
        <dbReference type="ARBA" id="ARBA00004370"/>
    </source>
</evidence>